<dbReference type="SMART" id="SM00184">
    <property type="entry name" value="RING"/>
    <property type="match status" value="1"/>
</dbReference>
<name>A0A835QB27_VANPL</name>
<keyword evidence="3 11" id="KW-0812">Transmembrane</keyword>
<keyword evidence="4" id="KW-0479">Metal-binding</keyword>
<feature type="domain" description="RING-type" evidence="12">
    <location>
        <begin position="95"/>
        <end position="137"/>
    </location>
</feature>
<dbReference type="Proteomes" id="UP000636800">
    <property type="component" value="Unassembled WGS sequence"/>
</dbReference>
<feature type="region of interest" description="Disordered" evidence="10">
    <location>
        <begin position="1"/>
        <end position="23"/>
    </location>
</feature>
<dbReference type="Gene3D" id="3.30.40.10">
    <property type="entry name" value="Zinc/RING finger domain, C3HC4 (zinc finger)"/>
    <property type="match status" value="1"/>
</dbReference>
<dbReference type="CDD" id="cd16461">
    <property type="entry name" value="RING-H2_EL5-like"/>
    <property type="match status" value="1"/>
</dbReference>
<evidence type="ECO:0000256" key="9">
    <source>
        <dbReference type="PROSITE-ProRule" id="PRU00175"/>
    </source>
</evidence>
<accession>A0A835QB27</accession>
<evidence type="ECO:0000256" key="7">
    <source>
        <dbReference type="ARBA" id="ARBA00023136"/>
    </source>
</evidence>
<keyword evidence="2" id="KW-0808">Transferase</keyword>
<dbReference type="EMBL" id="JADCNL010000009">
    <property type="protein sequence ID" value="KAG0466334.1"/>
    <property type="molecule type" value="Genomic_DNA"/>
</dbReference>
<dbReference type="OrthoDB" id="2012654at2759"/>
<keyword evidence="9" id="KW-0863">Zinc-finger</keyword>
<keyword evidence="6 11" id="KW-1133">Transmembrane helix</keyword>
<dbReference type="GO" id="GO:0016740">
    <property type="term" value="F:transferase activity"/>
    <property type="evidence" value="ECO:0007669"/>
    <property type="project" value="UniProtKB-KW"/>
</dbReference>
<protein>
    <recommendedName>
        <fullName evidence="12">RING-type domain-containing protein</fullName>
    </recommendedName>
</protein>
<evidence type="ECO:0000313" key="13">
    <source>
        <dbReference type="EMBL" id="KAG0466334.1"/>
    </source>
</evidence>
<dbReference type="InterPro" id="IPR044602">
    <property type="entry name" value="ATL10/ATL72-79-like"/>
</dbReference>
<keyword evidence="5" id="KW-0862">Zinc</keyword>
<evidence type="ECO:0000256" key="4">
    <source>
        <dbReference type="ARBA" id="ARBA00022723"/>
    </source>
</evidence>
<reference evidence="13 14" key="1">
    <citation type="journal article" date="2020" name="Nat. Food">
        <title>A phased Vanilla planifolia genome enables genetic improvement of flavour and production.</title>
        <authorList>
            <person name="Hasing T."/>
            <person name="Tang H."/>
            <person name="Brym M."/>
            <person name="Khazi F."/>
            <person name="Huang T."/>
            <person name="Chambers A.H."/>
        </authorList>
    </citation>
    <scope>NUCLEOTIDE SEQUENCE [LARGE SCALE GENOMIC DNA]</scope>
    <source>
        <tissue evidence="13">Leaf</tissue>
    </source>
</reference>
<dbReference type="GO" id="GO:0008270">
    <property type="term" value="F:zinc ion binding"/>
    <property type="evidence" value="ECO:0007669"/>
    <property type="project" value="UniProtKB-KW"/>
</dbReference>
<dbReference type="PANTHER" id="PTHR46905:SF21">
    <property type="entry name" value="RING-TYPE E3 UBIQUITIN TRANSFERASE"/>
    <property type="match status" value="1"/>
</dbReference>
<evidence type="ECO:0000256" key="6">
    <source>
        <dbReference type="ARBA" id="ARBA00022989"/>
    </source>
</evidence>
<dbReference type="InterPro" id="IPR013083">
    <property type="entry name" value="Znf_RING/FYVE/PHD"/>
</dbReference>
<dbReference type="SUPFAM" id="SSF57850">
    <property type="entry name" value="RING/U-box"/>
    <property type="match status" value="1"/>
</dbReference>
<evidence type="ECO:0000256" key="10">
    <source>
        <dbReference type="SAM" id="MobiDB-lite"/>
    </source>
</evidence>
<feature type="transmembrane region" description="Helical" evidence="11">
    <location>
        <begin position="31"/>
        <end position="52"/>
    </location>
</feature>
<evidence type="ECO:0000256" key="3">
    <source>
        <dbReference type="ARBA" id="ARBA00022692"/>
    </source>
</evidence>
<comment type="similarity">
    <text evidence="8">Belongs to the RING-type zinc finger family. ATL subfamily.</text>
</comment>
<dbReference type="PANTHER" id="PTHR46905">
    <property type="entry name" value="RING-H2 FINGER PROTEIN ATL78"/>
    <property type="match status" value="1"/>
</dbReference>
<keyword evidence="7 11" id="KW-0472">Membrane</keyword>
<evidence type="ECO:0000256" key="11">
    <source>
        <dbReference type="SAM" id="Phobius"/>
    </source>
</evidence>
<sequence>MRRSLQSPASGPPTSPDYHHGGRQEKLDTNMMISMAIVLLVLMFALGLHSLVRCFLRRDVGIAFWAASKGLKKRALQRIPVAFYGLDAALPATECPICLGDFAEGEKVRILPGCNHGFHVSCIDRWLSSHSSCPTCRNSLLDRTVLLGPRPGDEQPAAAGGGGDHT</sequence>
<evidence type="ECO:0000256" key="5">
    <source>
        <dbReference type="ARBA" id="ARBA00022833"/>
    </source>
</evidence>
<dbReference type="AlphaFoldDB" id="A0A835QB27"/>
<gene>
    <name evidence="13" type="ORF">HPP92_017914</name>
</gene>
<dbReference type="InterPro" id="IPR001841">
    <property type="entry name" value="Znf_RING"/>
</dbReference>
<evidence type="ECO:0000259" key="12">
    <source>
        <dbReference type="PROSITE" id="PS50089"/>
    </source>
</evidence>
<comment type="caution">
    <text evidence="13">The sequence shown here is derived from an EMBL/GenBank/DDBJ whole genome shotgun (WGS) entry which is preliminary data.</text>
</comment>
<dbReference type="Pfam" id="PF13639">
    <property type="entry name" value="zf-RING_2"/>
    <property type="match status" value="1"/>
</dbReference>
<keyword evidence="14" id="KW-1185">Reference proteome</keyword>
<organism evidence="13 14">
    <name type="scientific">Vanilla planifolia</name>
    <name type="common">Vanilla</name>
    <dbReference type="NCBI Taxonomy" id="51239"/>
    <lineage>
        <taxon>Eukaryota</taxon>
        <taxon>Viridiplantae</taxon>
        <taxon>Streptophyta</taxon>
        <taxon>Embryophyta</taxon>
        <taxon>Tracheophyta</taxon>
        <taxon>Spermatophyta</taxon>
        <taxon>Magnoliopsida</taxon>
        <taxon>Liliopsida</taxon>
        <taxon>Asparagales</taxon>
        <taxon>Orchidaceae</taxon>
        <taxon>Vanilloideae</taxon>
        <taxon>Vanilleae</taxon>
        <taxon>Vanilla</taxon>
    </lineage>
</organism>
<dbReference type="PROSITE" id="PS50089">
    <property type="entry name" value="ZF_RING_2"/>
    <property type="match status" value="1"/>
</dbReference>
<dbReference type="GO" id="GO:0016567">
    <property type="term" value="P:protein ubiquitination"/>
    <property type="evidence" value="ECO:0007669"/>
    <property type="project" value="InterPro"/>
</dbReference>
<comment type="subcellular location">
    <subcellularLocation>
        <location evidence="1">Membrane</location>
        <topology evidence="1">Single-pass membrane protein</topology>
    </subcellularLocation>
</comment>
<evidence type="ECO:0000313" key="14">
    <source>
        <dbReference type="Proteomes" id="UP000636800"/>
    </source>
</evidence>
<proteinExistence type="inferred from homology"/>
<dbReference type="GO" id="GO:0016020">
    <property type="term" value="C:membrane"/>
    <property type="evidence" value="ECO:0007669"/>
    <property type="project" value="UniProtKB-SubCell"/>
</dbReference>
<evidence type="ECO:0000256" key="2">
    <source>
        <dbReference type="ARBA" id="ARBA00022679"/>
    </source>
</evidence>
<evidence type="ECO:0000256" key="8">
    <source>
        <dbReference type="ARBA" id="ARBA00024209"/>
    </source>
</evidence>
<evidence type="ECO:0000256" key="1">
    <source>
        <dbReference type="ARBA" id="ARBA00004167"/>
    </source>
</evidence>